<dbReference type="InterPro" id="IPR051556">
    <property type="entry name" value="N-term/lysine_N-AcTrnsfr"/>
</dbReference>
<name>A0A382UZR6_9ZZZZ</name>
<dbReference type="PANTHER" id="PTHR42919:SF8">
    <property type="entry name" value="N-ALPHA-ACETYLTRANSFERASE 50"/>
    <property type="match status" value="1"/>
</dbReference>
<reference evidence="4" key="1">
    <citation type="submission" date="2018-05" db="EMBL/GenBank/DDBJ databases">
        <authorList>
            <person name="Lanie J.A."/>
            <person name="Ng W.-L."/>
            <person name="Kazmierczak K.M."/>
            <person name="Andrzejewski T.M."/>
            <person name="Davidsen T.M."/>
            <person name="Wayne K.J."/>
            <person name="Tettelin H."/>
            <person name="Glass J.I."/>
            <person name="Rusch D."/>
            <person name="Podicherti R."/>
            <person name="Tsui H.-C.T."/>
            <person name="Winkler M.E."/>
        </authorList>
    </citation>
    <scope>NUCLEOTIDE SEQUENCE</scope>
</reference>
<evidence type="ECO:0000259" key="3">
    <source>
        <dbReference type="PROSITE" id="PS51186"/>
    </source>
</evidence>
<feature type="non-terminal residue" evidence="4">
    <location>
        <position position="116"/>
    </location>
</feature>
<dbReference type="InterPro" id="IPR016181">
    <property type="entry name" value="Acyl_CoA_acyltransferase"/>
</dbReference>
<gene>
    <name evidence="4" type="ORF">METZ01_LOCUS392583</name>
</gene>
<keyword evidence="1" id="KW-0808">Transferase</keyword>
<dbReference type="PROSITE" id="PS51186">
    <property type="entry name" value="GNAT"/>
    <property type="match status" value="1"/>
</dbReference>
<evidence type="ECO:0000256" key="2">
    <source>
        <dbReference type="ARBA" id="ARBA00023315"/>
    </source>
</evidence>
<dbReference type="Pfam" id="PF00583">
    <property type="entry name" value="Acetyltransf_1"/>
    <property type="match status" value="1"/>
</dbReference>
<dbReference type="AlphaFoldDB" id="A0A382UZR6"/>
<dbReference type="Gene3D" id="3.40.630.30">
    <property type="match status" value="1"/>
</dbReference>
<dbReference type="GO" id="GO:0008080">
    <property type="term" value="F:N-acetyltransferase activity"/>
    <property type="evidence" value="ECO:0007669"/>
    <property type="project" value="InterPro"/>
</dbReference>
<organism evidence="4">
    <name type="scientific">marine metagenome</name>
    <dbReference type="NCBI Taxonomy" id="408172"/>
    <lineage>
        <taxon>unclassified sequences</taxon>
        <taxon>metagenomes</taxon>
        <taxon>ecological metagenomes</taxon>
    </lineage>
</organism>
<protein>
    <recommendedName>
        <fullName evidence="3">N-acetyltransferase domain-containing protein</fullName>
    </recommendedName>
</protein>
<sequence length="116" mass="13385">MSEQDINSIINIEKDVYDFPWSKTIFEDCLHAGYSSWVLESDKILIGYGVMLVASDESHILNLCIHPNYRSIGIGKKLLGHFLALSKEHNIHRTFLEVRPTNFKAIRLYLNMGFNE</sequence>
<evidence type="ECO:0000256" key="1">
    <source>
        <dbReference type="ARBA" id="ARBA00022679"/>
    </source>
</evidence>
<dbReference type="InterPro" id="IPR006464">
    <property type="entry name" value="AcTrfase_RimI/Ard1"/>
</dbReference>
<dbReference type="NCBIfam" id="TIGR01575">
    <property type="entry name" value="rimI"/>
    <property type="match status" value="1"/>
</dbReference>
<dbReference type="SUPFAM" id="SSF55729">
    <property type="entry name" value="Acyl-CoA N-acyltransferases (Nat)"/>
    <property type="match status" value="1"/>
</dbReference>
<dbReference type="InterPro" id="IPR000182">
    <property type="entry name" value="GNAT_dom"/>
</dbReference>
<keyword evidence="2" id="KW-0012">Acyltransferase</keyword>
<dbReference type="PANTHER" id="PTHR42919">
    <property type="entry name" value="N-ALPHA-ACETYLTRANSFERASE"/>
    <property type="match status" value="1"/>
</dbReference>
<dbReference type="CDD" id="cd04301">
    <property type="entry name" value="NAT_SF"/>
    <property type="match status" value="1"/>
</dbReference>
<dbReference type="EMBL" id="UINC01148063">
    <property type="protein sequence ID" value="SVD39729.1"/>
    <property type="molecule type" value="Genomic_DNA"/>
</dbReference>
<evidence type="ECO:0000313" key="4">
    <source>
        <dbReference type="EMBL" id="SVD39729.1"/>
    </source>
</evidence>
<accession>A0A382UZR6</accession>
<feature type="domain" description="N-acetyltransferase" evidence="3">
    <location>
        <begin position="1"/>
        <end position="116"/>
    </location>
</feature>
<proteinExistence type="predicted"/>